<dbReference type="Proteomes" id="UP000815677">
    <property type="component" value="Unassembled WGS sequence"/>
</dbReference>
<reference evidence="1" key="1">
    <citation type="submission" date="2014-09" db="EMBL/GenBank/DDBJ databases">
        <title>Genome sequence of the luminous mushroom Mycena chlorophos for searching fungal bioluminescence genes.</title>
        <authorList>
            <person name="Tanaka Y."/>
            <person name="Kasuga D."/>
            <person name="Oba Y."/>
            <person name="Hase S."/>
            <person name="Sato K."/>
            <person name="Oba Y."/>
            <person name="Sakakibara Y."/>
        </authorList>
    </citation>
    <scope>NUCLEOTIDE SEQUENCE</scope>
</reference>
<organism evidence="1 2">
    <name type="scientific">Mycena chlorophos</name>
    <name type="common">Agaric fungus</name>
    <name type="synonym">Agaricus chlorophos</name>
    <dbReference type="NCBI Taxonomy" id="658473"/>
    <lineage>
        <taxon>Eukaryota</taxon>
        <taxon>Fungi</taxon>
        <taxon>Dikarya</taxon>
        <taxon>Basidiomycota</taxon>
        <taxon>Agaricomycotina</taxon>
        <taxon>Agaricomycetes</taxon>
        <taxon>Agaricomycetidae</taxon>
        <taxon>Agaricales</taxon>
        <taxon>Marasmiineae</taxon>
        <taxon>Mycenaceae</taxon>
        <taxon>Mycena</taxon>
    </lineage>
</organism>
<evidence type="ECO:0000313" key="2">
    <source>
        <dbReference type="Proteomes" id="UP000815677"/>
    </source>
</evidence>
<evidence type="ECO:0000313" key="1">
    <source>
        <dbReference type="EMBL" id="GAT50820.1"/>
    </source>
</evidence>
<keyword evidence="2" id="KW-1185">Reference proteome</keyword>
<proteinExistence type="predicted"/>
<protein>
    <submittedName>
        <fullName evidence="1">Uncharacterized protein</fullName>
    </submittedName>
</protein>
<sequence>MTLTTNMDSVVIIASASRTLTGYLELDCTTFEFSTTGRQHTLEFAKTDLTLLAYSSLRPRQPLSTMYPVPFQHPSGRFTMLRILVDQVPQTTRNHTLPAFIQAKSSADAIIDSLVVVTLKDTRIHKERVADEFPSWTLTTNMELVIMLGFGLSFYVEGLERRNSDLDGLRQEARPLIAELLGLEGDLAGIIRFLDVLRCALLRDRYVGTRGRSVRPGSVHADAAAAMDQTDQTVITARTSKSGPMTQLAHLARRDQQELDALAREHVRVEEDSSLE</sequence>
<gene>
    <name evidence="1" type="ORF">MCHLO_08016</name>
</gene>
<accession>A0ABQ0LIF5</accession>
<name>A0ABQ0LIF5_MYCCL</name>
<dbReference type="EMBL" id="DF846679">
    <property type="protein sequence ID" value="GAT50820.1"/>
    <property type="molecule type" value="Genomic_DNA"/>
</dbReference>